<evidence type="ECO:0000313" key="2">
    <source>
        <dbReference type="EMBL" id="TEB31717.1"/>
    </source>
</evidence>
<dbReference type="Proteomes" id="UP000298030">
    <property type="component" value="Unassembled WGS sequence"/>
</dbReference>
<dbReference type="AlphaFoldDB" id="A0A4Y7TC14"/>
<evidence type="ECO:0000256" key="1">
    <source>
        <dbReference type="SAM" id="Phobius"/>
    </source>
</evidence>
<comment type="caution">
    <text evidence="2">The sequence shown here is derived from an EMBL/GenBank/DDBJ whole genome shotgun (WGS) entry which is preliminary data.</text>
</comment>
<evidence type="ECO:0000313" key="3">
    <source>
        <dbReference type="Proteomes" id="UP000298030"/>
    </source>
</evidence>
<feature type="transmembrane region" description="Helical" evidence="1">
    <location>
        <begin position="231"/>
        <end position="254"/>
    </location>
</feature>
<keyword evidence="3" id="KW-1185">Reference proteome</keyword>
<feature type="transmembrane region" description="Helical" evidence="1">
    <location>
        <begin position="86"/>
        <end position="107"/>
    </location>
</feature>
<protein>
    <submittedName>
        <fullName evidence="2">Uncharacterized protein</fullName>
    </submittedName>
</protein>
<reference evidence="2 3" key="1">
    <citation type="journal article" date="2019" name="Nat. Ecol. Evol.">
        <title>Megaphylogeny resolves global patterns of mushroom evolution.</title>
        <authorList>
            <person name="Varga T."/>
            <person name="Krizsan K."/>
            <person name="Foldi C."/>
            <person name="Dima B."/>
            <person name="Sanchez-Garcia M."/>
            <person name="Sanchez-Ramirez S."/>
            <person name="Szollosi G.J."/>
            <person name="Szarkandi J.G."/>
            <person name="Papp V."/>
            <person name="Albert L."/>
            <person name="Andreopoulos W."/>
            <person name="Angelini C."/>
            <person name="Antonin V."/>
            <person name="Barry K.W."/>
            <person name="Bougher N.L."/>
            <person name="Buchanan P."/>
            <person name="Buyck B."/>
            <person name="Bense V."/>
            <person name="Catcheside P."/>
            <person name="Chovatia M."/>
            <person name="Cooper J."/>
            <person name="Damon W."/>
            <person name="Desjardin D."/>
            <person name="Finy P."/>
            <person name="Geml J."/>
            <person name="Haridas S."/>
            <person name="Hughes K."/>
            <person name="Justo A."/>
            <person name="Karasinski D."/>
            <person name="Kautmanova I."/>
            <person name="Kiss B."/>
            <person name="Kocsube S."/>
            <person name="Kotiranta H."/>
            <person name="LaButti K.M."/>
            <person name="Lechner B.E."/>
            <person name="Liimatainen K."/>
            <person name="Lipzen A."/>
            <person name="Lukacs Z."/>
            <person name="Mihaltcheva S."/>
            <person name="Morgado L.N."/>
            <person name="Niskanen T."/>
            <person name="Noordeloos M.E."/>
            <person name="Ohm R.A."/>
            <person name="Ortiz-Santana B."/>
            <person name="Ovrebo C."/>
            <person name="Racz N."/>
            <person name="Riley R."/>
            <person name="Savchenko A."/>
            <person name="Shiryaev A."/>
            <person name="Soop K."/>
            <person name="Spirin V."/>
            <person name="Szebenyi C."/>
            <person name="Tomsovsky M."/>
            <person name="Tulloss R.E."/>
            <person name="Uehling J."/>
            <person name="Grigoriev I.V."/>
            <person name="Vagvolgyi C."/>
            <person name="Papp T."/>
            <person name="Martin F.M."/>
            <person name="Miettinen O."/>
            <person name="Hibbett D.S."/>
            <person name="Nagy L.G."/>
        </authorList>
    </citation>
    <scope>NUCLEOTIDE SEQUENCE [LARGE SCALE GENOMIC DNA]</scope>
    <source>
        <strain evidence="2 3">FP101781</strain>
    </source>
</reference>
<proteinExistence type="predicted"/>
<organism evidence="2 3">
    <name type="scientific">Coprinellus micaceus</name>
    <name type="common">Glistening ink-cap mushroom</name>
    <name type="synonym">Coprinus micaceus</name>
    <dbReference type="NCBI Taxonomy" id="71717"/>
    <lineage>
        <taxon>Eukaryota</taxon>
        <taxon>Fungi</taxon>
        <taxon>Dikarya</taxon>
        <taxon>Basidiomycota</taxon>
        <taxon>Agaricomycotina</taxon>
        <taxon>Agaricomycetes</taxon>
        <taxon>Agaricomycetidae</taxon>
        <taxon>Agaricales</taxon>
        <taxon>Agaricineae</taxon>
        <taxon>Psathyrellaceae</taxon>
        <taxon>Coprinellus</taxon>
    </lineage>
</organism>
<sequence>MAWTEDDSIFIGTMMSFFFFGLYTVVFGLYIKLVKNRKSSRLTVMDYTIGFLYVLTGATVIIDAIQEFEIIRRGRTTSTDPWVNRINSTTSVTMVLLDYVAQVVLIYRCWIVWNRNYWVAAPPFVIAIGSAASGLAVSLSYAMNPGDNKSLPWWVYAGSSWVILSLIVNAMVSTLMIYKIWTIHMRTKGLLLSSGRLDLSWIVSMLVESALVLFVGQLVYVILYWIDSPQWMIVVLPVTNLYGLCCTFIMVVVAEKRNSDTSTSHETSASVVVLSTRSRAGRTAHESSYSETASTLRPKGGIEVGIEFNTYSDRPLDLK</sequence>
<gene>
    <name evidence="2" type="ORF">FA13DRAFT_1732599</name>
</gene>
<feature type="transmembrane region" description="Helical" evidence="1">
    <location>
        <begin position="153"/>
        <end position="178"/>
    </location>
</feature>
<dbReference type="OrthoDB" id="3341077at2759"/>
<keyword evidence="1" id="KW-0812">Transmembrane</keyword>
<name>A0A4Y7TC14_COPMI</name>
<keyword evidence="1" id="KW-0472">Membrane</keyword>
<accession>A0A4Y7TC14</accession>
<feature type="transmembrane region" description="Helical" evidence="1">
    <location>
        <begin position="199"/>
        <end position="225"/>
    </location>
</feature>
<feature type="transmembrane region" description="Helical" evidence="1">
    <location>
        <begin position="43"/>
        <end position="66"/>
    </location>
</feature>
<feature type="transmembrane region" description="Helical" evidence="1">
    <location>
        <begin position="119"/>
        <end position="141"/>
    </location>
</feature>
<keyword evidence="1" id="KW-1133">Transmembrane helix</keyword>
<dbReference type="EMBL" id="QPFP01000018">
    <property type="protein sequence ID" value="TEB31717.1"/>
    <property type="molecule type" value="Genomic_DNA"/>
</dbReference>
<feature type="transmembrane region" description="Helical" evidence="1">
    <location>
        <begin position="12"/>
        <end position="31"/>
    </location>
</feature>